<feature type="chain" id="PRO_5008884373" evidence="3">
    <location>
        <begin position="17"/>
        <end position="412"/>
    </location>
</feature>
<reference evidence="5 6" key="1">
    <citation type="submission" date="2016-07" db="EMBL/GenBank/DDBJ databases">
        <title>Complete genome sequence of Altererythrobacter namhicola JCM 16345T, containing esterase-encoding genes.</title>
        <authorList>
            <person name="Cheng H."/>
            <person name="Wu Y.-H."/>
            <person name="Jian S.-L."/>
            <person name="Huo Y.-Y."/>
            <person name="Wang C.-S."/>
            <person name="Xu X.-W."/>
        </authorList>
    </citation>
    <scope>NUCLEOTIDE SEQUENCE [LARGE SCALE GENOMIC DNA]</scope>
    <source>
        <strain evidence="5 6">JCM 16345</strain>
    </source>
</reference>
<evidence type="ECO:0000259" key="4">
    <source>
        <dbReference type="Pfam" id="PF05426"/>
    </source>
</evidence>
<dbReference type="Pfam" id="PF05426">
    <property type="entry name" value="Alginate_lyase"/>
    <property type="match status" value="1"/>
</dbReference>
<keyword evidence="2 5" id="KW-0456">Lyase</keyword>
<dbReference type="InterPro" id="IPR008929">
    <property type="entry name" value="Chondroitin_lyas"/>
</dbReference>
<keyword evidence="1 3" id="KW-0732">Signal</keyword>
<keyword evidence="6" id="KW-1185">Reference proteome</keyword>
<evidence type="ECO:0000256" key="1">
    <source>
        <dbReference type="ARBA" id="ARBA00022729"/>
    </source>
</evidence>
<dbReference type="Gene3D" id="1.50.10.100">
    <property type="entry name" value="Chondroitin AC/alginate lyase"/>
    <property type="match status" value="1"/>
</dbReference>
<accession>A0A1C7D797</accession>
<dbReference type="Proteomes" id="UP000092698">
    <property type="component" value="Chromosome"/>
</dbReference>
<evidence type="ECO:0000313" key="5">
    <source>
        <dbReference type="EMBL" id="ANU07340.1"/>
    </source>
</evidence>
<dbReference type="PATRIC" id="fig|645517.4.peg.1025"/>
<feature type="domain" description="Alginate lyase" evidence="4">
    <location>
        <begin position="93"/>
        <end position="369"/>
    </location>
</feature>
<proteinExistence type="predicted"/>
<dbReference type="GO" id="GO:0016829">
    <property type="term" value="F:lyase activity"/>
    <property type="evidence" value="ECO:0007669"/>
    <property type="project" value="UniProtKB-KW"/>
</dbReference>
<dbReference type="KEGG" id="anh:A6F65_01031"/>
<dbReference type="OrthoDB" id="7210452at2"/>
<evidence type="ECO:0000313" key="6">
    <source>
        <dbReference type="Proteomes" id="UP000092698"/>
    </source>
</evidence>
<protein>
    <submittedName>
        <fullName evidence="5">Alginate lyase</fullName>
    </submittedName>
</protein>
<organism evidence="5 6">
    <name type="scientific">Paraurantiacibacter namhicola</name>
    <dbReference type="NCBI Taxonomy" id="645517"/>
    <lineage>
        <taxon>Bacteria</taxon>
        <taxon>Pseudomonadati</taxon>
        <taxon>Pseudomonadota</taxon>
        <taxon>Alphaproteobacteria</taxon>
        <taxon>Sphingomonadales</taxon>
        <taxon>Erythrobacteraceae</taxon>
        <taxon>Paraurantiacibacter</taxon>
    </lineage>
</organism>
<evidence type="ECO:0000256" key="2">
    <source>
        <dbReference type="ARBA" id="ARBA00023239"/>
    </source>
</evidence>
<sequence>MSVAKSLLTFSAAAMAAQPVAASAQTVPAFEPAEGVAQCRGVQGYAQDFDGRRTFLWRPVWLEGMAARAQADEKVRGKIVRDGEKALEVGPISVTDKPKLPPGASANDYASIGPYWWPDPKKKDGLPYVRRDGEVNPERDGPEFDRSRIRNLANAMEDLALAFYITGDERFAEHGAMLARTFFIDPATRMNPNLNFAQGVPGKVDGRGYGIIEAMDFSTMVESFGVLAPSAAFDKNLRAGLRGWFRDLAIWMATSENGEQEMRATNNHGVFYDFLLSHFGLFAGDPGVATNIVTAFPEYRIGQQMDKQGRFISELKRTRSWHYSHFVVEGAAKLATIGECVGLDLWSATTEDGRGLDDAWAFLQRYDANATGWPFQDTDLARGRFDRINSARAEVALLFGRGAVADVPDELP</sequence>
<dbReference type="GO" id="GO:0042597">
    <property type="term" value="C:periplasmic space"/>
    <property type="evidence" value="ECO:0007669"/>
    <property type="project" value="InterPro"/>
</dbReference>
<gene>
    <name evidence="5" type="ORF">A6F65_01031</name>
</gene>
<dbReference type="EMBL" id="CP016545">
    <property type="protein sequence ID" value="ANU07340.1"/>
    <property type="molecule type" value="Genomic_DNA"/>
</dbReference>
<evidence type="ECO:0000256" key="3">
    <source>
        <dbReference type="SAM" id="SignalP"/>
    </source>
</evidence>
<dbReference type="SUPFAM" id="SSF48230">
    <property type="entry name" value="Chondroitin AC/alginate lyase"/>
    <property type="match status" value="1"/>
</dbReference>
<name>A0A1C7D797_9SPHN</name>
<dbReference type="InterPro" id="IPR008397">
    <property type="entry name" value="Alginate_lyase_dom"/>
</dbReference>
<dbReference type="RefSeq" id="WP_083989242.1">
    <property type="nucleotide sequence ID" value="NZ_CP016545.1"/>
</dbReference>
<feature type="signal peptide" evidence="3">
    <location>
        <begin position="1"/>
        <end position="16"/>
    </location>
</feature>
<dbReference type="AlphaFoldDB" id="A0A1C7D797"/>
<dbReference type="STRING" id="645517.A6F65_01031"/>